<organism evidence="1 2">
    <name type="scientific">Roseisolibacter agri</name>
    <dbReference type="NCBI Taxonomy" id="2014610"/>
    <lineage>
        <taxon>Bacteria</taxon>
        <taxon>Pseudomonadati</taxon>
        <taxon>Gemmatimonadota</taxon>
        <taxon>Gemmatimonadia</taxon>
        <taxon>Gemmatimonadales</taxon>
        <taxon>Gemmatimonadaceae</taxon>
        <taxon>Roseisolibacter</taxon>
    </lineage>
</organism>
<dbReference type="EMBL" id="BRXS01000004">
    <property type="protein sequence ID" value="GLC26100.1"/>
    <property type="molecule type" value="Genomic_DNA"/>
</dbReference>
<name>A0AA37QGS1_9BACT</name>
<evidence type="ECO:0000313" key="2">
    <source>
        <dbReference type="Proteomes" id="UP001161325"/>
    </source>
</evidence>
<dbReference type="AlphaFoldDB" id="A0AA37QGS1"/>
<dbReference type="Pfam" id="PF05258">
    <property type="entry name" value="DciA"/>
    <property type="match status" value="1"/>
</dbReference>
<evidence type="ECO:0008006" key="3">
    <source>
        <dbReference type="Google" id="ProtNLM"/>
    </source>
</evidence>
<protein>
    <recommendedName>
        <fullName evidence="3">DUF721 domain-containing protein</fullName>
    </recommendedName>
</protein>
<proteinExistence type="predicted"/>
<dbReference type="Proteomes" id="UP001161325">
    <property type="component" value="Unassembled WGS sequence"/>
</dbReference>
<reference evidence="1" key="1">
    <citation type="submission" date="2022-08" db="EMBL/GenBank/DDBJ databases">
        <title>Draft genome sequencing of Roseisolibacter agri AW1220.</title>
        <authorList>
            <person name="Tobiishi Y."/>
            <person name="Tonouchi A."/>
        </authorList>
    </citation>
    <scope>NUCLEOTIDE SEQUENCE</scope>
    <source>
        <strain evidence="1">AW1220</strain>
    </source>
</reference>
<dbReference type="InterPro" id="IPR007922">
    <property type="entry name" value="DciA-like"/>
</dbReference>
<comment type="caution">
    <text evidence="1">The sequence shown here is derived from an EMBL/GenBank/DDBJ whole genome shotgun (WGS) entry which is preliminary data.</text>
</comment>
<dbReference type="PANTHER" id="PTHR36456:SF1">
    <property type="entry name" value="UPF0232 PROTEIN SCO3875"/>
    <property type="match status" value="1"/>
</dbReference>
<dbReference type="RefSeq" id="WP_284350568.1">
    <property type="nucleotide sequence ID" value="NZ_BRXS01000004.1"/>
</dbReference>
<keyword evidence="2" id="KW-1185">Reference proteome</keyword>
<evidence type="ECO:0000313" key="1">
    <source>
        <dbReference type="EMBL" id="GLC26100.1"/>
    </source>
</evidence>
<dbReference type="PANTHER" id="PTHR36456">
    <property type="entry name" value="UPF0232 PROTEIN SCO3875"/>
    <property type="match status" value="1"/>
</dbReference>
<accession>A0AA37QGS1</accession>
<sequence>MSQPNSRNPRPSLLGDLLAGVLADAGIEQRVAQASVVPEWPTLVGAQIAAVTEPLSVSVDGTLWVAVQSHAWMTELSLLEPELLRALNTHPERPPVQRIRLTLKRD</sequence>
<gene>
    <name evidence="1" type="ORF">rosag_26130</name>
</gene>